<dbReference type="SUPFAM" id="SSF63825">
    <property type="entry name" value="YWTD domain"/>
    <property type="match status" value="1"/>
</dbReference>
<name>A0A1V0SJ05_9VIRU</name>
<protein>
    <recommendedName>
        <fullName evidence="2">Collagen triple helix repeat motif-containing protein</fullName>
    </recommendedName>
</protein>
<dbReference type="SUPFAM" id="SSF51004">
    <property type="entry name" value="C-terminal (heme d1) domain of cytochrome cd1-nitrite reductase"/>
    <property type="match status" value="1"/>
</dbReference>
<dbReference type="InterPro" id="IPR011048">
    <property type="entry name" value="Haem_d1_sf"/>
</dbReference>
<sequence>MPGPTGATGPQGFTGPTGPYGVTGLIGPYCTGNLNTIATRNWWGTNYSGGSFNFNGPLDSVFDGVHIWITNNGNDTVTGINACDGSFFMNLSGAPYNFATPVGIAFDGVRIWVVNQGNNTVTSFNAVDGSFNSILSGAPYNFNNPWYICFDGTKLWVTNEGTNSVTSFFTSGVFSSVLSGAPYNFLVPRQIFFDGTQIWVGNLNGAVVFDASTSTFAFNLPFASRVNDFAFDGIYMWLCIDIWFVNIYDTSGLFITSIDTSMPPYGIGNTIISIGFDGFSRMWLGVNEASGIIIVINVPTISFNKVMDPSSIPWINTLDVSSWTFDGKYIWGTNSTNDTITNFFIGK</sequence>
<evidence type="ECO:0008006" key="2">
    <source>
        <dbReference type="Google" id="ProtNLM"/>
    </source>
</evidence>
<reference evidence="1" key="1">
    <citation type="journal article" date="2017" name="Science">
        <title>Giant viruses with an expanded complement of translation system components.</title>
        <authorList>
            <person name="Schulz F."/>
            <person name="Yutin N."/>
            <person name="Ivanova N.N."/>
            <person name="Ortega D.R."/>
            <person name="Lee T.K."/>
            <person name="Vierheilig J."/>
            <person name="Daims H."/>
            <person name="Horn M."/>
            <person name="Wagner M."/>
            <person name="Jensen G.J."/>
            <person name="Kyrpides N.C."/>
            <person name="Koonin E.V."/>
            <person name="Woyke T."/>
        </authorList>
    </citation>
    <scope>NUCLEOTIDE SEQUENCE</scope>
    <source>
        <strain evidence="1">KNV1</strain>
    </source>
</reference>
<accession>A0A1V0SJ05</accession>
<gene>
    <name evidence="1" type="ORF">Klosneuvirus_2_141</name>
</gene>
<organism evidence="1">
    <name type="scientific">Klosneuvirus KNV1</name>
    <dbReference type="NCBI Taxonomy" id="1977640"/>
    <lineage>
        <taxon>Viruses</taxon>
        <taxon>Varidnaviria</taxon>
        <taxon>Bamfordvirae</taxon>
        <taxon>Nucleocytoviricota</taxon>
        <taxon>Megaviricetes</taxon>
        <taxon>Imitervirales</taxon>
        <taxon>Mimiviridae</taxon>
        <taxon>Klosneuvirinae</taxon>
        <taxon>Klosneuvirus</taxon>
    </lineage>
</organism>
<dbReference type="EMBL" id="KY684109">
    <property type="protein sequence ID" value="ARF11705.1"/>
    <property type="molecule type" value="Genomic_DNA"/>
</dbReference>
<dbReference type="InterPro" id="IPR015943">
    <property type="entry name" value="WD40/YVTN_repeat-like_dom_sf"/>
</dbReference>
<evidence type="ECO:0000313" key="1">
    <source>
        <dbReference type="EMBL" id="ARF11705.1"/>
    </source>
</evidence>
<proteinExistence type="predicted"/>
<dbReference type="Gene3D" id="2.130.10.10">
    <property type="entry name" value="YVTN repeat-like/Quinoprotein amine dehydrogenase"/>
    <property type="match status" value="1"/>
</dbReference>